<dbReference type="Pfam" id="PF10711">
    <property type="entry name" value="DUF2513"/>
    <property type="match status" value="1"/>
</dbReference>
<protein>
    <submittedName>
        <fullName evidence="1">YjcQ protein</fullName>
    </submittedName>
</protein>
<accession>A0A8S5VB08</accession>
<sequence length="147" mass="16650">MKLDPDCVRDLMLFCEEHTYIKTEEIGRCTAARYHVLYVDSMRHIPPLNKYDTGALIYHIIQLSESGYLATDFHFDPVENFRHNELPSIYYVTPKGHEFIATIAEKSQWEKTAGILHSLGSVSLTVIETISKGIASAAIEQIIAHKA</sequence>
<reference evidence="1" key="1">
    <citation type="journal article" date="2021" name="Proc. Natl. Acad. Sci. U.S.A.">
        <title>A Catalog of Tens of Thousands of Viruses from Human Metagenomes Reveals Hidden Associations with Chronic Diseases.</title>
        <authorList>
            <person name="Tisza M.J."/>
            <person name="Buck C.B."/>
        </authorList>
    </citation>
    <scope>NUCLEOTIDE SEQUENCE</scope>
    <source>
        <strain evidence="1">Ctfhy6</strain>
    </source>
</reference>
<evidence type="ECO:0000313" key="1">
    <source>
        <dbReference type="EMBL" id="DAG03795.1"/>
    </source>
</evidence>
<dbReference type="EMBL" id="BK016235">
    <property type="protein sequence ID" value="DAG03795.1"/>
    <property type="molecule type" value="Genomic_DNA"/>
</dbReference>
<organism evidence="1">
    <name type="scientific">Siphoviridae sp. ctfhy6</name>
    <dbReference type="NCBI Taxonomy" id="2825597"/>
    <lineage>
        <taxon>Viruses</taxon>
        <taxon>Duplodnaviria</taxon>
        <taxon>Heunggongvirae</taxon>
        <taxon>Uroviricota</taxon>
        <taxon>Caudoviricetes</taxon>
    </lineage>
</organism>
<proteinExistence type="predicted"/>
<dbReference type="InterPro" id="IPR019650">
    <property type="entry name" value="DUF2513"/>
</dbReference>
<name>A0A8S5VB08_9CAUD</name>